<dbReference type="PANTHER" id="PTHR37302:SF3">
    <property type="entry name" value="DAMAGE-INDUCIBLE PROTEIN DINB"/>
    <property type="match status" value="1"/>
</dbReference>
<feature type="binding site" evidence="3">
    <location>
        <position position="130"/>
    </location>
    <ligand>
        <name>a divalent metal cation</name>
        <dbReference type="ChEBI" id="CHEBI:60240"/>
    </ligand>
</feature>
<keyword evidence="2 3" id="KW-0479">Metal-binding</keyword>
<dbReference type="SUPFAM" id="SSF109854">
    <property type="entry name" value="DinB/YfiT-like putative metalloenzymes"/>
    <property type="match status" value="1"/>
</dbReference>
<protein>
    <submittedName>
        <fullName evidence="4">DinB family protein</fullName>
    </submittedName>
</protein>
<sequence length="157" mass="17572">MVSLLRQQYQLVRSSRAVMLKFIAEQNVDVNTPVPAFHNKTVGFMLLHVANVYRHWLGNFGMGNGLGYYDDSAPTDIGAIRDAFDDVDDLVNAFFNKFGNDLDLPIIGTISGGRQFTFTPTELFTHVITHEFHHKGQAMSMCSLLGHTPPDTDLIRT</sequence>
<dbReference type="EMBL" id="JADFFL010000001">
    <property type="protein sequence ID" value="MBE9660875.1"/>
    <property type="molecule type" value="Genomic_DNA"/>
</dbReference>
<evidence type="ECO:0000256" key="3">
    <source>
        <dbReference type="PIRSR" id="PIRSR607837-1"/>
    </source>
</evidence>
<dbReference type="Pfam" id="PF05163">
    <property type="entry name" value="DinB"/>
    <property type="match status" value="1"/>
</dbReference>
<evidence type="ECO:0000256" key="2">
    <source>
        <dbReference type="ARBA" id="ARBA00022723"/>
    </source>
</evidence>
<keyword evidence="5" id="KW-1185">Reference proteome</keyword>
<proteinExistence type="inferred from homology"/>
<dbReference type="GO" id="GO:0046872">
    <property type="term" value="F:metal ion binding"/>
    <property type="evidence" value="ECO:0007669"/>
    <property type="project" value="UniProtKB-KW"/>
</dbReference>
<dbReference type="PANTHER" id="PTHR37302">
    <property type="entry name" value="SLR1116 PROTEIN"/>
    <property type="match status" value="1"/>
</dbReference>
<dbReference type="AlphaFoldDB" id="A0A929PW09"/>
<evidence type="ECO:0000313" key="5">
    <source>
        <dbReference type="Proteomes" id="UP000622475"/>
    </source>
</evidence>
<dbReference type="InterPro" id="IPR034660">
    <property type="entry name" value="DinB/YfiT-like"/>
</dbReference>
<organism evidence="4 5">
    <name type="scientific">Mucilaginibacter myungsuensis</name>
    <dbReference type="NCBI Taxonomy" id="649104"/>
    <lineage>
        <taxon>Bacteria</taxon>
        <taxon>Pseudomonadati</taxon>
        <taxon>Bacteroidota</taxon>
        <taxon>Sphingobacteriia</taxon>
        <taxon>Sphingobacteriales</taxon>
        <taxon>Sphingobacteriaceae</taxon>
        <taxon>Mucilaginibacter</taxon>
    </lineage>
</organism>
<dbReference type="Gene3D" id="1.20.120.450">
    <property type="entry name" value="dinb family like domain"/>
    <property type="match status" value="1"/>
</dbReference>
<evidence type="ECO:0000313" key="4">
    <source>
        <dbReference type="EMBL" id="MBE9660875.1"/>
    </source>
</evidence>
<gene>
    <name evidence="4" type="ORF">IRJ16_03185</name>
</gene>
<feature type="binding site" evidence="3">
    <location>
        <position position="48"/>
    </location>
    <ligand>
        <name>a divalent metal cation</name>
        <dbReference type="ChEBI" id="CHEBI:60240"/>
    </ligand>
</feature>
<evidence type="ECO:0000256" key="1">
    <source>
        <dbReference type="ARBA" id="ARBA00008635"/>
    </source>
</evidence>
<reference evidence="4" key="1">
    <citation type="submission" date="2020-10" db="EMBL/GenBank/DDBJ databases">
        <title>Mucilaginibacter mali sp. nov., isolated from rhizosphere soil of apple orchard.</title>
        <authorList>
            <person name="Lee J.-S."/>
            <person name="Kim H.S."/>
            <person name="Kim J.-S."/>
        </authorList>
    </citation>
    <scope>NUCLEOTIDE SEQUENCE</scope>
    <source>
        <strain evidence="4">KCTC 22746</strain>
    </source>
</reference>
<dbReference type="Proteomes" id="UP000622475">
    <property type="component" value="Unassembled WGS sequence"/>
</dbReference>
<feature type="binding site" evidence="3">
    <location>
        <position position="134"/>
    </location>
    <ligand>
        <name>a divalent metal cation</name>
        <dbReference type="ChEBI" id="CHEBI:60240"/>
    </ligand>
</feature>
<comment type="similarity">
    <text evidence="1">Belongs to the DinB family.</text>
</comment>
<accession>A0A929PW09</accession>
<comment type="caution">
    <text evidence="4">The sequence shown here is derived from an EMBL/GenBank/DDBJ whole genome shotgun (WGS) entry which is preliminary data.</text>
</comment>
<dbReference type="InterPro" id="IPR007837">
    <property type="entry name" value="DinB"/>
</dbReference>
<dbReference type="RefSeq" id="WP_194110063.1">
    <property type="nucleotide sequence ID" value="NZ_JADFFL010000001.1"/>
</dbReference>
<name>A0A929PW09_9SPHI</name>